<dbReference type="STRING" id="561061.SAMN05660862_1830"/>
<feature type="transmembrane region" description="Helical" evidence="1">
    <location>
        <begin position="12"/>
        <end position="33"/>
    </location>
</feature>
<dbReference type="PANTHER" id="PTHR34219:SF3">
    <property type="entry name" value="BLL7967 PROTEIN"/>
    <property type="match status" value="1"/>
</dbReference>
<feature type="transmembrane region" description="Helical" evidence="1">
    <location>
        <begin position="204"/>
        <end position="224"/>
    </location>
</feature>
<dbReference type="PROSITE" id="PS51257">
    <property type="entry name" value="PROKAR_LIPOPROTEIN"/>
    <property type="match status" value="1"/>
</dbReference>
<evidence type="ECO:0000313" key="2">
    <source>
        <dbReference type="EMBL" id="SMG28686.1"/>
    </source>
</evidence>
<dbReference type="RefSeq" id="WP_200811769.1">
    <property type="nucleotide sequence ID" value="NZ_FXAU01000003.1"/>
</dbReference>
<name>A0A1X7JL77_9SPHI</name>
<keyword evidence="1" id="KW-0472">Membrane</keyword>
<evidence type="ECO:0000256" key="1">
    <source>
        <dbReference type="SAM" id="Phobius"/>
    </source>
</evidence>
<feature type="transmembrane region" description="Helical" evidence="1">
    <location>
        <begin position="352"/>
        <end position="372"/>
    </location>
</feature>
<keyword evidence="1" id="KW-1133">Transmembrane helix</keyword>
<organism evidence="2 3">
    <name type="scientific">Sphingobacterium psychroaquaticum</name>
    <dbReference type="NCBI Taxonomy" id="561061"/>
    <lineage>
        <taxon>Bacteria</taxon>
        <taxon>Pseudomonadati</taxon>
        <taxon>Bacteroidota</taxon>
        <taxon>Sphingobacteriia</taxon>
        <taxon>Sphingobacteriales</taxon>
        <taxon>Sphingobacteriaceae</taxon>
        <taxon>Sphingobacterium</taxon>
    </lineage>
</organism>
<dbReference type="AlphaFoldDB" id="A0A1X7JL77"/>
<sequence>MIKKGILWLHKWLGILTGIVIVVVSVTGCLYTFQDELKLWIYPHKYYIAEQQGTPLPISELTAIAESQLPQGEKVSRIDVYPAKNRTWIFRALDTDEDAFGHWNYYRYYKRVFLNPYTGELRSIENSKTEFFQVVLQLHMNLLLGKKVGHAVVGYSTAIFVLILISGLVLWWPKKWKSKKLKRSFWIDRKVKWKRLNYDLHNVVGFYSLLLALVLAITGLVFTFPSFKKGYTTFFNTVLPYSKPTKPQALPTSPVNLSRATPLDNALHYTLTQHPDAGIMSIRLRKKTAPEIDIQVRMSEQRSGDFKWYYFDQKTVEINQVKSSTTLQGGDKLQALNFDLHTGNIGGMGTKILAFIVSLCCASLPITGYIIWWNKSRKKHRKGVSRKIQ</sequence>
<dbReference type="Proteomes" id="UP000192980">
    <property type="component" value="Unassembled WGS sequence"/>
</dbReference>
<protein>
    <submittedName>
        <fullName evidence="2">Uncharacterized iron-regulated membrane protein</fullName>
    </submittedName>
</protein>
<feature type="transmembrane region" description="Helical" evidence="1">
    <location>
        <begin position="152"/>
        <end position="173"/>
    </location>
</feature>
<dbReference type="InterPro" id="IPR005625">
    <property type="entry name" value="PepSY-ass_TM"/>
</dbReference>
<gene>
    <name evidence="2" type="ORF">SAMN05660862_1830</name>
</gene>
<keyword evidence="3" id="KW-1185">Reference proteome</keyword>
<dbReference type="Pfam" id="PF03929">
    <property type="entry name" value="PepSY_TM"/>
    <property type="match status" value="1"/>
</dbReference>
<dbReference type="EMBL" id="FXAU01000003">
    <property type="protein sequence ID" value="SMG28686.1"/>
    <property type="molecule type" value="Genomic_DNA"/>
</dbReference>
<evidence type="ECO:0000313" key="3">
    <source>
        <dbReference type="Proteomes" id="UP000192980"/>
    </source>
</evidence>
<reference evidence="2 3" key="1">
    <citation type="submission" date="2017-04" db="EMBL/GenBank/DDBJ databases">
        <authorList>
            <person name="Afonso C.L."/>
            <person name="Miller P.J."/>
            <person name="Scott M.A."/>
            <person name="Spackman E."/>
            <person name="Goraichik I."/>
            <person name="Dimitrov K.M."/>
            <person name="Suarez D.L."/>
            <person name="Swayne D.E."/>
        </authorList>
    </citation>
    <scope>NUCLEOTIDE SEQUENCE [LARGE SCALE GENOMIC DNA]</scope>
    <source>
        <strain evidence="2 3">DSM 22418</strain>
    </source>
</reference>
<proteinExistence type="predicted"/>
<accession>A0A1X7JL77</accession>
<dbReference type="PANTHER" id="PTHR34219">
    <property type="entry name" value="IRON-REGULATED INNER MEMBRANE PROTEIN-RELATED"/>
    <property type="match status" value="1"/>
</dbReference>
<keyword evidence="1" id="KW-0812">Transmembrane</keyword>